<evidence type="ECO:0000313" key="2">
    <source>
        <dbReference type="EMBL" id="KAH0815592.1"/>
    </source>
</evidence>
<gene>
    <name evidence="2" type="ORF">GEV33_007199</name>
</gene>
<accession>A0A8J6HJP8</accession>
<name>A0A8J6HJP8_TENMO</name>
<protein>
    <submittedName>
        <fullName evidence="2">Uncharacterized protein</fullName>
    </submittedName>
</protein>
<feature type="region of interest" description="Disordered" evidence="1">
    <location>
        <begin position="215"/>
        <end position="236"/>
    </location>
</feature>
<reference evidence="2" key="1">
    <citation type="journal article" date="2020" name="J Insects Food Feed">
        <title>The yellow mealworm (Tenebrio molitor) genome: a resource for the emerging insects as food and feed industry.</title>
        <authorList>
            <person name="Eriksson T."/>
            <person name="Andere A."/>
            <person name="Kelstrup H."/>
            <person name="Emery V."/>
            <person name="Picard C."/>
        </authorList>
    </citation>
    <scope>NUCLEOTIDE SEQUENCE</scope>
    <source>
        <strain evidence="2">Stoneville</strain>
        <tissue evidence="2">Whole head</tissue>
    </source>
</reference>
<keyword evidence="3" id="KW-1185">Reference proteome</keyword>
<evidence type="ECO:0000313" key="3">
    <source>
        <dbReference type="Proteomes" id="UP000719412"/>
    </source>
</evidence>
<comment type="caution">
    <text evidence="2">The sequence shown here is derived from an EMBL/GenBank/DDBJ whole genome shotgun (WGS) entry which is preliminary data.</text>
</comment>
<dbReference type="EMBL" id="JABDTM020022891">
    <property type="protein sequence ID" value="KAH0815592.1"/>
    <property type="molecule type" value="Genomic_DNA"/>
</dbReference>
<proteinExistence type="predicted"/>
<dbReference type="Proteomes" id="UP000719412">
    <property type="component" value="Unassembled WGS sequence"/>
</dbReference>
<dbReference type="AlphaFoldDB" id="A0A8J6HJP8"/>
<sequence>MRKHRRRRTPETVPDIRRVRVLQISRTSVDPEFGESPRNIPTLNGQADSEAVKSAPARFIGGMVEALSILLGVVNNPEDSLLDLCNSVLLRGRVLGRLLCNLGAKSKVKRELPGAGPARISTGSVSICFQNLVPMDQKMRLRPSDRNFPVHNGFLTKPKSQPAVDCARSRGRMRASLCPKREAFSKHVDRVLRLGIIIIDKLFVHGWRTGHGVANDSKETRAKPGSKLGKANNPATSVKITPSRSFLLFARYPPAVRAPLRGLAKTDPIRGRTLEKARANGTSSPTTPRIDNCATFCIRK</sequence>
<organism evidence="2 3">
    <name type="scientific">Tenebrio molitor</name>
    <name type="common">Yellow mealworm beetle</name>
    <dbReference type="NCBI Taxonomy" id="7067"/>
    <lineage>
        <taxon>Eukaryota</taxon>
        <taxon>Metazoa</taxon>
        <taxon>Ecdysozoa</taxon>
        <taxon>Arthropoda</taxon>
        <taxon>Hexapoda</taxon>
        <taxon>Insecta</taxon>
        <taxon>Pterygota</taxon>
        <taxon>Neoptera</taxon>
        <taxon>Endopterygota</taxon>
        <taxon>Coleoptera</taxon>
        <taxon>Polyphaga</taxon>
        <taxon>Cucujiformia</taxon>
        <taxon>Tenebrionidae</taxon>
        <taxon>Tenebrio</taxon>
    </lineage>
</organism>
<evidence type="ECO:0000256" key="1">
    <source>
        <dbReference type="SAM" id="MobiDB-lite"/>
    </source>
</evidence>
<reference evidence="2" key="2">
    <citation type="submission" date="2021-08" db="EMBL/GenBank/DDBJ databases">
        <authorList>
            <person name="Eriksson T."/>
        </authorList>
    </citation>
    <scope>NUCLEOTIDE SEQUENCE</scope>
    <source>
        <strain evidence="2">Stoneville</strain>
        <tissue evidence="2">Whole head</tissue>
    </source>
</reference>